<sequence length="269" mass="30023">MTVTNNDICIAGGPIFTTEAQQLDSGEAGDYGRKQIQDYKETDTDHYFKQAAVEIKEALGAVTAQQDAFDPNDLGKFTDDNDFIAAVGAIYGNLPRDKATGEAKNTVPNLITEHFGKQENFKTKIWEEIEKLKAPATVLGEKKQMTLKEVNDIGLATRIMAQHITDSFQKLTSQAEKRQNQPKQQTNAKSIKQKKLAKMKKVVILMRKNPMVKNAFQTLKQKQARKLKKIMGKKALTAKMSLRKVALETANGKIMLAMIALLLSIRNLL</sequence>
<evidence type="ECO:0000256" key="4">
    <source>
        <dbReference type="ARBA" id="ARBA00023136"/>
    </source>
</evidence>
<dbReference type="GO" id="GO:0005886">
    <property type="term" value="C:plasma membrane"/>
    <property type="evidence" value="ECO:0007669"/>
    <property type="project" value="UniProtKB-SubCell"/>
</dbReference>
<dbReference type="Proteomes" id="UP000195570">
    <property type="component" value="Unassembled WGS sequence"/>
</dbReference>
<evidence type="ECO:0000313" key="9">
    <source>
        <dbReference type="EMBL" id="SCU64475.1"/>
    </source>
</evidence>
<keyword evidence="6" id="KW-0449">Lipoprotein</keyword>
<evidence type="ECO:0000313" key="10">
    <source>
        <dbReference type="Proteomes" id="UP000195570"/>
    </source>
</evidence>
<name>A0A1G4HYV5_TRYEQ</name>
<evidence type="ECO:0000259" key="8">
    <source>
        <dbReference type="Pfam" id="PF00913"/>
    </source>
</evidence>
<dbReference type="EMBL" id="CZPT02000068">
    <property type="protein sequence ID" value="SCU64475.1"/>
    <property type="molecule type" value="Genomic_DNA"/>
</dbReference>
<dbReference type="GeneID" id="92379788"/>
<keyword evidence="2" id="KW-1003">Cell membrane</keyword>
<dbReference type="VEuPathDB" id="TriTrypDB:TEOVI_000584900"/>
<accession>A0A1G4HYV5</accession>
<reference evidence="9" key="1">
    <citation type="submission" date="2016-09" db="EMBL/GenBank/DDBJ databases">
        <authorList>
            <person name="Hebert L."/>
            <person name="Moumen B."/>
        </authorList>
    </citation>
    <scope>NUCLEOTIDE SEQUENCE [LARGE SCALE GENOMIC DNA]</scope>
    <source>
        <strain evidence="9">OVI</strain>
    </source>
</reference>
<dbReference type="InterPro" id="IPR001812">
    <property type="entry name" value="Trypano_VSG_A_N_dom"/>
</dbReference>
<feature type="region of interest" description="Disordered" evidence="7">
    <location>
        <begin position="171"/>
        <end position="192"/>
    </location>
</feature>
<dbReference type="Pfam" id="PF00913">
    <property type="entry name" value="Trypan_glycop"/>
    <property type="match status" value="1"/>
</dbReference>
<proteinExistence type="predicted"/>
<comment type="subcellular location">
    <subcellularLocation>
        <location evidence="1">Cell membrane</location>
        <topology evidence="1">Lipid-anchor</topology>
        <topology evidence="1">GPI-anchor</topology>
    </subcellularLocation>
</comment>
<keyword evidence="5" id="KW-0325">Glycoprotein</keyword>
<gene>
    <name evidence="9" type="ORF">TEOVI_000584900</name>
</gene>
<dbReference type="RefSeq" id="XP_067076237.1">
    <property type="nucleotide sequence ID" value="XM_067220136.1"/>
</dbReference>
<feature type="domain" description="Trypanosome variant surface glycoprotein A-type N-terminal" evidence="8">
    <location>
        <begin position="3"/>
        <end position="159"/>
    </location>
</feature>
<evidence type="ECO:0000256" key="6">
    <source>
        <dbReference type="ARBA" id="ARBA00023288"/>
    </source>
</evidence>
<dbReference type="Gene3D" id="1.10.470.10">
    <property type="entry name" value="Variant Surface Glycoprotein, subunit A, domain 2"/>
    <property type="match status" value="1"/>
</dbReference>
<keyword evidence="10" id="KW-1185">Reference proteome</keyword>
<keyword evidence="4" id="KW-0472">Membrane</keyword>
<protein>
    <submittedName>
        <fullName evidence="9">Trypanosome variant surface glycoprotein (A-type), putative</fullName>
    </submittedName>
</protein>
<evidence type="ECO:0000256" key="7">
    <source>
        <dbReference type="SAM" id="MobiDB-lite"/>
    </source>
</evidence>
<organism evidence="9 10">
    <name type="scientific">Trypanosoma equiperdum</name>
    <dbReference type="NCBI Taxonomy" id="5694"/>
    <lineage>
        <taxon>Eukaryota</taxon>
        <taxon>Discoba</taxon>
        <taxon>Euglenozoa</taxon>
        <taxon>Kinetoplastea</taxon>
        <taxon>Metakinetoplastina</taxon>
        <taxon>Trypanosomatida</taxon>
        <taxon>Trypanosomatidae</taxon>
        <taxon>Trypanosoma</taxon>
    </lineage>
</organism>
<dbReference type="GO" id="GO:0042783">
    <property type="term" value="P:symbiont-mediated evasion of host immune response"/>
    <property type="evidence" value="ECO:0007669"/>
    <property type="project" value="InterPro"/>
</dbReference>
<dbReference type="GO" id="GO:0098552">
    <property type="term" value="C:side of membrane"/>
    <property type="evidence" value="ECO:0007669"/>
    <property type="project" value="UniProtKB-KW"/>
</dbReference>
<dbReference type="SUPFAM" id="SSF58087">
    <property type="entry name" value="Variant surface glycoprotein (N-terminal domain)"/>
    <property type="match status" value="1"/>
</dbReference>
<evidence type="ECO:0000256" key="5">
    <source>
        <dbReference type="ARBA" id="ARBA00023180"/>
    </source>
</evidence>
<keyword evidence="3" id="KW-0336">GPI-anchor</keyword>
<evidence type="ECO:0000256" key="3">
    <source>
        <dbReference type="ARBA" id="ARBA00022622"/>
    </source>
</evidence>
<evidence type="ECO:0000256" key="2">
    <source>
        <dbReference type="ARBA" id="ARBA00022475"/>
    </source>
</evidence>
<evidence type="ECO:0000256" key="1">
    <source>
        <dbReference type="ARBA" id="ARBA00004609"/>
    </source>
</evidence>
<dbReference type="AlphaFoldDB" id="A0A1G4HYV5"/>
<comment type="caution">
    <text evidence="9">The sequence shown here is derived from an EMBL/GenBank/DDBJ whole genome shotgun (WGS) entry which is preliminary data.</text>
</comment>